<keyword evidence="5" id="KW-0732">Signal</keyword>
<proteinExistence type="predicted"/>
<dbReference type="GO" id="GO:0016020">
    <property type="term" value="C:membrane"/>
    <property type="evidence" value="ECO:0007669"/>
    <property type="project" value="UniProtKB-SubCell"/>
</dbReference>
<dbReference type="InterPro" id="IPR037682">
    <property type="entry name" value="TonB_C"/>
</dbReference>
<keyword evidence="3" id="KW-1133">Transmembrane helix</keyword>
<feature type="signal peptide" evidence="5">
    <location>
        <begin position="1"/>
        <end position="21"/>
    </location>
</feature>
<evidence type="ECO:0000256" key="2">
    <source>
        <dbReference type="ARBA" id="ARBA00022692"/>
    </source>
</evidence>
<dbReference type="Pfam" id="PF03544">
    <property type="entry name" value="TonB_C"/>
    <property type="match status" value="1"/>
</dbReference>
<name>W0RBB9_9BACT</name>
<sequence length="280" mass="30243">MPPLPLVSLALLTTLAAPPAACDSAALRTPVATVVDTLRLVARGGNGLAVLPHPWIDFVLDAVATRLRIAQPLDMPVFDGAGTVMGERESFTRPVLRDEVRVTMRRDGHVTDVDLVTRSLADAADAALLAAVHAADSADALVPTPAEVPERATVFVSLTTREPPDTTKPPIDRATRDVALLTLPLFRDATWVLPRPGNQGPRYPLAEKAAGVQGAVHLEFVIDEHGRLVPSTLRVLRYTSEPFVRSVYDALQHMEFLPATVGGCPVKQLVRQPFTFELRP</sequence>
<dbReference type="RefSeq" id="WP_025409293.1">
    <property type="nucleotide sequence ID" value="NZ_CP007128.1"/>
</dbReference>
<dbReference type="KEGG" id="gba:J421_0200"/>
<dbReference type="GO" id="GO:0055085">
    <property type="term" value="P:transmembrane transport"/>
    <property type="evidence" value="ECO:0007669"/>
    <property type="project" value="InterPro"/>
</dbReference>
<dbReference type="Gene3D" id="3.30.1150.10">
    <property type="match status" value="2"/>
</dbReference>
<feature type="domain" description="TonB C-terminal" evidence="6">
    <location>
        <begin position="188"/>
        <end position="280"/>
    </location>
</feature>
<accession>W0RBB9</accession>
<dbReference type="HOGENOM" id="CLU_993088_0_0_0"/>
<keyword evidence="4" id="KW-0472">Membrane</keyword>
<protein>
    <submittedName>
        <fullName evidence="7">TonB family protein</fullName>
    </submittedName>
</protein>
<evidence type="ECO:0000256" key="3">
    <source>
        <dbReference type="ARBA" id="ARBA00022989"/>
    </source>
</evidence>
<dbReference type="PROSITE" id="PS52015">
    <property type="entry name" value="TONB_CTD"/>
    <property type="match status" value="1"/>
</dbReference>
<keyword evidence="2" id="KW-0812">Transmembrane</keyword>
<dbReference type="eggNOG" id="COG0810">
    <property type="taxonomic scope" value="Bacteria"/>
</dbReference>
<reference evidence="7 8" key="1">
    <citation type="journal article" date="2014" name="Genome Announc.">
        <title>Genome Sequence and Methylome of Soil Bacterium Gemmatirosa kalamazoonensis KBS708T, a Member of the Rarely Cultivated Gemmatimonadetes Phylum.</title>
        <authorList>
            <person name="Debruyn J.M."/>
            <person name="Radosevich M."/>
            <person name="Wommack K.E."/>
            <person name="Polson S.W."/>
            <person name="Hauser L.J."/>
            <person name="Fawaz M.N."/>
            <person name="Korlach J."/>
            <person name="Tsai Y.C."/>
        </authorList>
    </citation>
    <scope>NUCLEOTIDE SEQUENCE [LARGE SCALE GENOMIC DNA]</scope>
    <source>
        <strain evidence="7 8">KBS708</strain>
    </source>
</reference>
<keyword evidence="8" id="KW-1185">Reference proteome</keyword>
<evidence type="ECO:0000313" key="7">
    <source>
        <dbReference type="EMBL" id="AHG87737.1"/>
    </source>
</evidence>
<dbReference type="SUPFAM" id="SSF74653">
    <property type="entry name" value="TolA/TonB C-terminal domain"/>
    <property type="match status" value="2"/>
</dbReference>
<dbReference type="EMBL" id="CP007128">
    <property type="protein sequence ID" value="AHG87737.1"/>
    <property type="molecule type" value="Genomic_DNA"/>
</dbReference>
<evidence type="ECO:0000256" key="5">
    <source>
        <dbReference type="SAM" id="SignalP"/>
    </source>
</evidence>
<evidence type="ECO:0000313" key="8">
    <source>
        <dbReference type="Proteomes" id="UP000019151"/>
    </source>
</evidence>
<dbReference type="NCBIfam" id="TIGR01352">
    <property type="entry name" value="tonB_Cterm"/>
    <property type="match status" value="1"/>
</dbReference>
<dbReference type="STRING" id="861299.J421_0200"/>
<dbReference type="OrthoDB" id="9814002at2"/>
<comment type="subcellular location">
    <subcellularLocation>
        <location evidence="1">Membrane</location>
        <topology evidence="1">Single-pass membrane protein</topology>
    </subcellularLocation>
</comment>
<gene>
    <name evidence="7" type="ORF">J421_0200</name>
</gene>
<evidence type="ECO:0000256" key="1">
    <source>
        <dbReference type="ARBA" id="ARBA00004167"/>
    </source>
</evidence>
<evidence type="ECO:0000259" key="6">
    <source>
        <dbReference type="PROSITE" id="PS52015"/>
    </source>
</evidence>
<dbReference type="InterPro" id="IPR006260">
    <property type="entry name" value="TonB/TolA_C"/>
</dbReference>
<evidence type="ECO:0000256" key="4">
    <source>
        <dbReference type="ARBA" id="ARBA00023136"/>
    </source>
</evidence>
<dbReference type="AlphaFoldDB" id="W0RBB9"/>
<dbReference type="Proteomes" id="UP000019151">
    <property type="component" value="Chromosome"/>
</dbReference>
<feature type="chain" id="PRO_5004793841" evidence="5">
    <location>
        <begin position="22"/>
        <end position="280"/>
    </location>
</feature>
<organism evidence="7 8">
    <name type="scientific">Gemmatirosa kalamazoonensis</name>
    <dbReference type="NCBI Taxonomy" id="861299"/>
    <lineage>
        <taxon>Bacteria</taxon>
        <taxon>Pseudomonadati</taxon>
        <taxon>Gemmatimonadota</taxon>
        <taxon>Gemmatimonadia</taxon>
        <taxon>Gemmatimonadales</taxon>
        <taxon>Gemmatimonadaceae</taxon>
        <taxon>Gemmatirosa</taxon>
    </lineage>
</organism>
<dbReference type="InParanoid" id="W0RBB9"/>